<name>A0A1S4ANC9_TOBAC</name>
<organism evidence="2">
    <name type="scientific">Nicotiana tabacum</name>
    <name type="common">Common tobacco</name>
    <dbReference type="NCBI Taxonomy" id="4097"/>
    <lineage>
        <taxon>Eukaryota</taxon>
        <taxon>Viridiplantae</taxon>
        <taxon>Streptophyta</taxon>
        <taxon>Embryophyta</taxon>
        <taxon>Tracheophyta</taxon>
        <taxon>Spermatophyta</taxon>
        <taxon>Magnoliopsida</taxon>
        <taxon>eudicotyledons</taxon>
        <taxon>Gunneridae</taxon>
        <taxon>Pentapetalae</taxon>
        <taxon>asterids</taxon>
        <taxon>lamiids</taxon>
        <taxon>Solanales</taxon>
        <taxon>Solanaceae</taxon>
        <taxon>Nicotianoideae</taxon>
        <taxon>Nicotianeae</taxon>
        <taxon>Nicotiana</taxon>
    </lineage>
</organism>
<dbReference type="RefSeq" id="XP_016477948.1">
    <property type="nucleotide sequence ID" value="XM_016622462.1"/>
</dbReference>
<evidence type="ECO:0000259" key="1">
    <source>
        <dbReference type="Pfam" id="PF07727"/>
    </source>
</evidence>
<dbReference type="STRING" id="4097.A0A1S4ANC9"/>
<dbReference type="KEGG" id="nta:107799359"/>
<dbReference type="OMA" id="CAMEADY"/>
<proteinExistence type="predicted"/>
<dbReference type="PaxDb" id="4097-A0A1S4ANC9"/>
<sequence>MITRKQISSLKPHILPSLISHISSLPPEPTSFTEANKSSHWGRAMAEEYNALIANRTWDLVPAPPTANIIGCRWVYRIKQKSDGSLERFKARLVAQGYKQQEE</sequence>
<protein>
    <submittedName>
        <fullName evidence="2">Uncharacterized mitochondrial protein AtMg00820-like</fullName>
    </submittedName>
</protein>
<reference evidence="2" key="1">
    <citation type="submission" date="2025-08" db="UniProtKB">
        <authorList>
            <consortium name="RefSeq"/>
        </authorList>
    </citation>
    <scope>IDENTIFICATION</scope>
</reference>
<gene>
    <name evidence="2" type="primary">LOC107799359</name>
</gene>
<dbReference type="Pfam" id="PF07727">
    <property type="entry name" value="RVT_2"/>
    <property type="match status" value="1"/>
</dbReference>
<dbReference type="OrthoDB" id="1244699at2759"/>
<evidence type="ECO:0000313" key="2">
    <source>
        <dbReference type="RefSeq" id="XP_016477948.1"/>
    </source>
</evidence>
<feature type="domain" description="Reverse transcriptase Ty1/copia-type" evidence="1">
    <location>
        <begin position="55"/>
        <end position="101"/>
    </location>
</feature>
<dbReference type="AlphaFoldDB" id="A0A1S4ANC9"/>
<dbReference type="InterPro" id="IPR013103">
    <property type="entry name" value="RVT_2"/>
</dbReference>
<accession>A0A1S4ANC9</accession>